<dbReference type="AlphaFoldDB" id="A0A0U5AHR0"/>
<dbReference type="Proteomes" id="UP000068196">
    <property type="component" value="Chromosome"/>
</dbReference>
<dbReference type="InterPro" id="IPR036291">
    <property type="entry name" value="NAD(P)-bd_dom_sf"/>
</dbReference>
<dbReference type="GO" id="GO:0015297">
    <property type="term" value="F:antiporter activity"/>
    <property type="evidence" value="ECO:0007669"/>
    <property type="project" value="InterPro"/>
</dbReference>
<dbReference type="Gene3D" id="3.40.50.720">
    <property type="entry name" value="NAD(P)-binding Rossmann-like Domain"/>
    <property type="match status" value="1"/>
</dbReference>
<dbReference type="Pfam" id="PF02080">
    <property type="entry name" value="TrkA_C"/>
    <property type="match status" value="1"/>
</dbReference>
<dbReference type="PANTHER" id="PTHR42751:SF3">
    <property type="entry name" value="SODIUM_GLUTAMATE SYMPORTER"/>
    <property type="match status" value="1"/>
</dbReference>
<keyword evidence="5 8" id="KW-0812">Transmembrane</keyword>
<evidence type="ECO:0000313" key="11">
    <source>
        <dbReference type="EMBL" id="BAU23427.1"/>
    </source>
</evidence>
<feature type="transmembrane region" description="Helical" evidence="8">
    <location>
        <begin position="148"/>
        <end position="171"/>
    </location>
</feature>
<proteinExistence type="inferred from homology"/>
<evidence type="ECO:0000256" key="4">
    <source>
        <dbReference type="ARBA" id="ARBA00022538"/>
    </source>
</evidence>
<feature type="transmembrane region" description="Helical" evidence="8">
    <location>
        <begin position="6"/>
        <end position="24"/>
    </location>
</feature>
<keyword evidence="7 8" id="KW-0472">Membrane</keyword>
<keyword evidence="6 8" id="KW-1133">Transmembrane helix</keyword>
<keyword evidence="4" id="KW-0633">Potassium transport</keyword>
<feature type="transmembrane region" description="Helical" evidence="8">
    <location>
        <begin position="355"/>
        <end position="378"/>
    </location>
</feature>
<dbReference type="GO" id="GO:0006813">
    <property type="term" value="P:potassium ion transport"/>
    <property type="evidence" value="ECO:0007669"/>
    <property type="project" value="UniProtKB-KW"/>
</dbReference>
<name>A0A0U5AHR0_9BACT</name>
<dbReference type="PROSITE" id="PS51201">
    <property type="entry name" value="RCK_N"/>
    <property type="match status" value="1"/>
</dbReference>
<dbReference type="SUPFAM" id="SSF51735">
    <property type="entry name" value="NAD(P)-binding Rossmann-fold domains"/>
    <property type="match status" value="1"/>
</dbReference>
<dbReference type="InterPro" id="IPR036721">
    <property type="entry name" value="RCK_C_sf"/>
</dbReference>
<protein>
    <submittedName>
        <fullName evidence="11">Sodium/hydrogen exchanger</fullName>
    </submittedName>
</protein>
<reference evidence="12" key="2">
    <citation type="journal article" date="2016" name="Int. J. Syst. Evol. Microbiol.">
        <title>Caldimicrobium thiodismutans sp. nov., a sulfur-disproportionating bacterium isolated from a hot spring.</title>
        <authorList>
            <person name="Kojima H."/>
            <person name="Umezawa K."/>
            <person name="Fukui M."/>
        </authorList>
    </citation>
    <scope>NUCLEOTIDE SEQUENCE [LARGE SCALE GENOMIC DNA]</scope>
    <source>
        <strain evidence="12">TF1</strain>
    </source>
</reference>
<feature type="transmembrane region" description="Helical" evidence="8">
    <location>
        <begin position="323"/>
        <end position="343"/>
    </location>
</feature>
<evidence type="ECO:0000256" key="8">
    <source>
        <dbReference type="SAM" id="Phobius"/>
    </source>
</evidence>
<evidence type="ECO:0000256" key="3">
    <source>
        <dbReference type="ARBA" id="ARBA00022448"/>
    </source>
</evidence>
<evidence type="ECO:0000256" key="7">
    <source>
        <dbReference type="ARBA" id="ARBA00023136"/>
    </source>
</evidence>
<dbReference type="GO" id="GO:0008324">
    <property type="term" value="F:monoatomic cation transmembrane transporter activity"/>
    <property type="evidence" value="ECO:0007669"/>
    <property type="project" value="InterPro"/>
</dbReference>
<dbReference type="EMBL" id="AP014945">
    <property type="protein sequence ID" value="BAU23427.1"/>
    <property type="molecule type" value="Genomic_DNA"/>
</dbReference>
<organism evidence="11 12">
    <name type="scientific">Caldimicrobium thiodismutans</name>
    <dbReference type="NCBI Taxonomy" id="1653476"/>
    <lineage>
        <taxon>Bacteria</taxon>
        <taxon>Pseudomonadati</taxon>
        <taxon>Thermodesulfobacteriota</taxon>
        <taxon>Thermodesulfobacteria</taxon>
        <taxon>Thermodesulfobacteriales</taxon>
        <taxon>Thermodesulfobacteriaceae</taxon>
        <taxon>Caldimicrobium</taxon>
    </lineage>
</organism>
<feature type="transmembrane region" description="Helical" evidence="8">
    <location>
        <begin position="55"/>
        <end position="74"/>
    </location>
</feature>
<feature type="domain" description="RCK C-terminal" evidence="10">
    <location>
        <begin position="574"/>
        <end position="659"/>
    </location>
</feature>
<dbReference type="SUPFAM" id="SSF116726">
    <property type="entry name" value="TrkA C-terminal domain-like"/>
    <property type="match status" value="1"/>
</dbReference>
<feature type="transmembrane region" description="Helical" evidence="8">
    <location>
        <begin position="86"/>
        <end position="110"/>
    </location>
</feature>
<keyword evidence="4" id="KW-0406">Ion transport</keyword>
<dbReference type="Gene3D" id="1.20.1530.20">
    <property type="match status" value="1"/>
</dbReference>
<feature type="transmembrane region" description="Helical" evidence="8">
    <location>
        <begin position="116"/>
        <end position="136"/>
    </location>
</feature>
<feature type="transmembrane region" description="Helical" evidence="8">
    <location>
        <begin position="31"/>
        <end position="49"/>
    </location>
</feature>
<dbReference type="InterPro" id="IPR038770">
    <property type="entry name" value="Na+/solute_symporter_sf"/>
</dbReference>
<dbReference type="GO" id="GO:0016020">
    <property type="term" value="C:membrane"/>
    <property type="evidence" value="ECO:0007669"/>
    <property type="project" value="UniProtKB-SubCell"/>
</dbReference>
<dbReference type="PANTHER" id="PTHR42751">
    <property type="entry name" value="SODIUM/HYDROGEN EXCHANGER FAMILY/TRKA DOMAIN PROTEIN"/>
    <property type="match status" value="1"/>
</dbReference>
<evidence type="ECO:0000256" key="2">
    <source>
        <dbReference type="ARBA" id="ARBA00005551"/>
    </source>
</evidence>
<dbReference type="STRING" id="1653476.THC_1045"/>
<dbReference type="KEGG" id="cthi:THC_1045"/>
<evidence type="ECO:0000259" key="9">
    <source>
        <dbReference type="PROSITE" id="PS51201"/>
    </source>
</evidence>
<keyword evidence="4" id="KW-0630">Potassium</keyword>
<dbReference type="GO" id="GO:1902600">
    <property type="term" value="P:proton transmembrane transport"/>
    <property type="evidence" value="ECO:0007669"/>
    <property type="project" value="InterPro"/>
</dbReference>
<comment type="similarity">
    <text evidence="2">Belongs to the monovalent cation:proton antiporter 2 (CPA2) transporter (TC 2.A.37) family.</text>
</comment>
<dbReference type="InterPro" id="IPR006153">
    <property type="entry name" value="Cation/H_exchanger_TM"/>
</dbReference>
<dbReference type="InterPro" id="IPR006037">
    <property type="entry name" value="RCK_C"/>
</dbReference>
<sequence>MLQEFLSTLLLAFLVALPISYLSARLKLPPLVGFLLSGLLVGPAGFSLVKDPHLIENLAELGVIFLMFLLGVEFSLKKLLAYRKEVLWGGLLQVFFTLGVTSLLSFLFLKKPLPQSLFYGALIAFSSTAVVLKLLMERGELNSPYGRYIFGILIFQDLSVILVMLFLPLLAGEGVSYTLILLTLTKSFGILVGIFLVSFRLVPFLLDMVMKTRSREIFLISLFLIALGTALLSYKLGLSMALGAFLAGIIISESDYAYQVMAEVKPLKDLFMALFFISVGMLLDPKVLLDNPLLSLSSFGLVVLLKVGIIFGVVMFLSKNMRLSLLSSLYLFQIGEFSFVLALEGEKLGLFSSEAFYQLFIGISILTLLATPFVVTSAHRFSEFLLRRILPQKLGLIQKIREREEEHLSGHTVVVGYGICGKNVVYGLKLLKIPYIILELNPATVRIYKKKGEPIYFADATHPEILKKFGLERARALVVAISDHIAVRKIIQVARTLNPHLYIIARTQFVTEIDELLMLGANEVVPEEFEASIELFIRVLEFYKIPQNLLKELTDELRKGHYQALRKEGPLSLVDIPTEEWWRILNFENYLIKEGSPLTGLSIKNLDLRAKTGATILAIQRNKEILLNPSPDILLQKGDILILTGRKEDLRKAMEYLENPISAWY</sequence>
<feature type="domain" description="RCK N-terminal" evidence="9">
    <location>
        <begin position="409"/>
        <end position="526"/>
    </location>
</feature>
<dbReference type="InterPro" id="IPR003148">
    <property type="entry name" value="RCK_N"/>
</dbReference>
<comment type="subcellular location">
    <subcellularLocation>
        <location evidence="1">Membrane</location>
        <topology evidence="1">Multi-pass membrane protein</topology>
    </subcellularLocation>
</comment>
<dbReference type="PROSITE" id="PS51202">
    <property type="entry name" value="RCK_C"/>
    <property type="match status" value="1"/>
</dbReference>
<evidence type="ECO:0000256" key="1">
    <source>
        <dbReference type="ARBA" id="ARBA00004141"/>
    </source>
</evidence>
<dbReference type="Pfam" id="PF02254">
    <property type="entry name" value="TrkA_N"/>
    <property type="match status" value="1"/>
</dbReference>
<gene>
    <name evidence="11" type="ORF">THC_1045</name>
</gene>
<evidence type="ECO:0000256" key="6">
    <source>
        <dbReference type="ARBA" id="ARBA00022989"/>
    </source>
</evidence>
<dbReference type="Pfam" id="PF00999">
    <property type="entry name" value="Na_H_Exchanger"/>
    <property type="match status" value="1"/>
</dbReference>
<keyword evidence="12" id="KW-1185">Reference proteome</keyword>
<accession>A0A0U5AHR0</accession>
<dbReference type="Gene3D" id="3.30.70.1450">
    <property type="entry name" value="Regulator of K+ conductance, C-terminal domain"/>
    <property type="match status" value="1"/>
</dbReference>
<keyword evidence="3" id="KW-0813">Transport</keyword>
<feature type="transmembrane region" description="Helical" evidence="8">
    <location>
        <begin position="217"/>
        <end position="234"/>
    </location>
</feature>
<evidence type="ECO:0000313" key="12">
    <source>
        <dbReference type="Proteomes" id="UP000068196"/>
    </source>
</evidence>
<evidence type="ECO:0000256" key="5">
    <source>
        <dbReference type="ARBA" id="ARBA00022692"/>
    </source>
</evidence>
<feature type="transmembrane region" description="Helical" evidence="8">
    <location>
        <begin position="177"/>
        <end position="197"/>
    </location>
</feature>
<feature type="transmembrane region" description="Helical" evidence="8">
    <location>
        <begin position="294"/>
        <end position="316"/>
    </location>
</feature>
<reference evidence="11 12" key="1">
    <citation type="journal article" date="2016" name="Int. J. Syst. Evol. Microbiol.">
        <title>Caldimicrobium thiodismutans sp. nov., a sulfur-disproportionating bacterium isolated from a hot spring, and emended description of the genus Caldimicrobium.</title>
        <authorList>
            <person name="Kojima H."/>
            <person name="Umezawa K."/>
            <person name="Fukui M."/>
        </authorList>
    </citation>
    <scope>NUCLEOTIDE SEQUENCE [LARGE SCALE GENOMIC DNA]</scope>
    <source>
        <strain evidence="11 12">TF1</strain>
    </source>
</reference>
<evidence type="ECO:0000259" key="10">
    <source>
        <dbReference type="PROSITE" id="PS51202"/>
    </source>
</evidence>